<keyword evidence="2 3" id="KW-0413">Isomerase</keyword>
<dbReference type="Gene3D" id="3.10.310.10">
    <property type="entry name" value="Diaminopimelate Epimerase, Chain A, domain 1"/>
    <property type="match status" value="2"/>
</dbReference>
<dbReference type="RefSeq" id="WP_308489604.1">
    <property type="nucleotide sequence ID" value="NZ_JAVFCB010000006.1"/>
</dbReference>
<gene>
    <name evidence="3" type="ORF">RBR11_12125</name>
</gene>
<keyword evidence="4" id="KW-1185">Reference proteome</keyword>
<protein>
    <submittedName>
        <fullName evidence="3">PhzF family phenazine biosynthesis isomerase</fullName>
    </submittedName>
</protein>
<reference evidence="3 4" key="1">
    <citation type="submission" date="2023-08" db="EMBL/GenBank/DDBJ databases">
        <title>Microbacterium sp. nov., isolated from a waste landfill.</title>
        <authorList>
            <person name="Wen W."/>
        </authorList>
    </citation>
    <scope>NUCLEOTIDE SEQUENCE [LARGE SCALE GENOMIC DNA]</scope>
    <source>
        <strain evidence="3 4">ASV81</strain>
    </source>
</reference>
<evidence type="ECO:0000256" key="1">
    <source>
        <dbReference type="ARBA" id="ARBA00008270"/>
    </source>
</evidence>
<dbReference type="SUPFAM" id="SSF54506">
    <property type="entry name" value="Diaminopimelate epimerase-like"/>
    <property type="match status" value="1"/>
</dbReference>
<accession>A0ABU0XHQ4</accession>
<dbReference type="InterPro" id="IPR003719">
    <property type="entry name" value="Phenazine_PhzF-like"/>
</dbReference>
<dbReference type="PIRSF" id="PIRSF016184">
    <property type="entry name" value="PhzC_PhzF"/>
    <property type="match status" value="1"/>
</dbReference>
<proteinExistence type="inferred from homology"/>
<dbReference type="GO" id="GO:0016853">
    <property type="term" value="F:isomerase activity"/>
    <property type="evidence" value="ECO:0007669"/>
    <property type="project" value="UniProtKB-KW"/>
</dbReference>
<name>A0ABU0XHQ4_9MICO</name>
<evidence type="ECO:0000256" key="2">
    <source>
        <dbReference type="ARBA" id="ARBA00023235"/>
    </source>
</evidence>
<dbReference type="PANTHER" id="PTHR13774">
    <property type="entry name" value="PHENAZINE BIOSYNTHESIS PROTEIN"/>
    <property type="match status" value="1"/>
</dbReference>
<organism evidence="3 4">
    <name type="scientific">Microbacterium capsulatum</name>
    <dbReference type="NCBI Taxonomy" id="3041921"/>
    <lineage>
        <taxon>Bacteria</taxon>
        <taxon>Bacillati</taxon>
        <taxon>Actinomycetota</taxon>
        <taxon>Actinomycetes</taxon>
        <taxon>Micrococcales</taxon>
        <taxon>Microbacteriaceae</taxon>
        <taxon>Microbacterium</taxon>
    </lineage>
</organism>
<dbReference type="NCBIfam" id="TIGR00654">
    <property type="entry name" value="PhzF_family"/>
    <property type="match status" value="1"/>
</dbReference>
<sequence>MTAAPAPEILRYAAFAASPDGGNPAGIVLDAGALDDAGMLRIAAEIGYPETAFLLGREDGDGSGDGSADSDRRYRIRYWSPAAEVPFCGHATVATAVVLAEREGPGAMVFDTPVGEIALTATTTAEGTAVAFTSVEPAQRELDPDVLARLLDLLGLVPEDLDPAYPPRESFAGNWHPVLVLHDATVFHQFRFAPAPVAALMRERGWTGTVTVLHAVGDGELLARNLFPVGRITEDPATGSAAASTGAYLRGIDRVPADRTVRIHQGAHVGRPSLLTVRIPESGGIVVSGGATPIPG</sequence>
<dbReference type="Proteomes" id="UP001230289">
    <property type="component" value="Unassembled WGS sequence"/>
</dbReference>
<comment type="caution">
    <text evidence="3">The sequence shown here is derived from an EMBL/GenBank/DDBJ whole genome shotgun (WGS) entry which is preliminary data.</text>
</comment>
<comment type="similarity">
    <text evidence="1">Belongs to the PhzF family.</text>
</comment>
<dbReference type="Pfam" id="PF02567">
    <property type="entry name" value="PhzC-PhzF"/>
    <property type="match status" value="1"/>
</dbReference>
<evidence type="ECO:0000313" key="3">
    <source>
        <dbReference type="EMBL" id="MDQ4214662.1"/>
    </source>
</evidence>
<dbReference type="EMBL" id="JAVFCB010000006">
    <property type="protein sequence ID" value="MDQ4214662.1"/>
    <property type="molecule type" value="Genomic_DNA"/>
</dbReference>
<evidence type="ECO:0000313" key="4">
    <source>
        <dbReference type="Proteomes" id="UP001230289"/>
    </source>
</evidence>
<dbReference type="PANTHER" id="PTHR13774:SF39">
    <property type="entry name" value="BIOSYNTHESIS PROTEIN, PUTATIVE-RELATED"/>
    <property type="match status" value="1"/>
</dbReference>